<evidence type="ECO:0000256" key="1">
    <source>
        <dbReference type="SAM" id="MobiDB-lite"/>
    </source>
</evidence>
<evidence type="ECO:0000313" key="3">
    <source>
        <dbReference type="Proteomes" id="UP000785200"/>
    </source>
</evidence>
<reference evidence="2" key="1">
    <citation type="submission" date="2019-07" db="EMBL/GenBank/DDBJ databases">
        <title>Hyphodiscus hymeniophilus genome sequencing and assembly.</title>
        <authorList>
            <person name="Kramer G."/>
            <person name="Nodwell J."/>
        </authorList>
    </citation>
    <scope>NUCLEOTIDE SEQUENCE</scope>
    <source>
        <strain evidence="2">ATCC 34498</strain>
    </source>
</reference>
<dbReference type="OrthoDB" id="1045822at2759"/>
<dbReference type="Proteomes" id="UP000785200">
    <property type="component" value="Unassembled WGS sequence"/>
</dbReference>
<feature type="compositionally biased region" description="Low complexity" evidence="1">
    <location>
        <begin position="23"/>
        <end position="35"/>
    </location>
</feature>
<evidence type="ECO:0000313" key="2">
    <source>
        <dbReference type="EMBL" id="KAG0645509.1"/>
    </source>
</evidence>
<name>A0A9P6SN38_9HELO</name>
<dbReference type="EMBL" id="VNKQ01000018">
    <property type="protein sequence ID" value="KAG0645509.1"/>
    <property type="molecule type" value="Genomic_DNA"/>
</dbReference>
<dbReference type="InterPro" id="IPR006461">
    <property type="entry name" value="PLAC_motif_containing"/>
</dbReference>
<dbReference type="PANTHER" id="PTHR15907">
    <property type="entry name" value="DUF614 FAMILY PROTEIN-RELATED"/>
    <property type="match status" value="1"/>
</dbReference>
<gene>
    <name evidence="2" type="ORF">D0Z07_8733</name>
</gene>
<accession>A0A9P6SN38</accession>
<feature type="region of interest" description="Disordered" evidence="1">
    <location>
        <begin position="23"/>
        <end position="43"/>
    </location>
</feature>
<dbReference type="Pfam" id="PF04749">
    <property type="entry name" value="PLAC8"/>
    <property type="match status" value="1"/>
</dbReference>
<keyword evidence="3" id="KW-1185">Reference proteome</keyword>
<comment type="caution">
    <text evidence="2">The sequence shown here is derived from an EMBL/GenBank/DDBJ whole genome shotgun (WGS) entry which is preliminary data.</text>
</comment>
<sequence length="181" mass="20359">MDTNGMNKDASYQQQPQPQVYAQQPVYQQQPTTQAEPTYSKQPGQTSDWQYGLFDCFEGADNLCLKGTFCPCFVYGKTSNRVRNPTLQGYERFNTDCMTWAGLQFCCGVGWVVQMMKQGEIRQQYGIQGDGLTDCLLSWCCHCCSLIRMEKEVISRQQQAGVVQTGYIAPPAGMVAEPKTQ</sequence>
<dbReference type="NCBIfam" id="TIGR01571">
    <property type="entry name" value="A_thal_Cys_rich"/>
    <property type="match status" value="1"/>
</dbReference>
<protein>
    <submittedName>
        <fullName evidence="2">Cadmium resistance</fullName>
    </submittedName>
</protein>
<dbReference type="AlphaFoldDB" id="A0A9P6SN38"/>
<organism evidence="2 3">
    <name type="scientific">Hyphodiscus hymeniophilus</name>
    <dbReference type="NCBI Taxonomy" id="353542"/>
    <lineage>
        <taxon>Eukaryota</taxon>
        <taxon>Fungi</taxon>
        <taxon>Dikarya</taxon>
        <taxon>Ascomycota</taxon>
        <taxon>Pezizomycotina</taxon>
        <taxon>Leotiomycetes</taxon>
        <taxon>Helotiales</taxon>
        <taxon>Hyphodiscaceae</taxon>
        <taxon>Hyphodiscus</taxon>
    </lineage>
</organism>
<proteinExistence type="predicted"/>